<proteinExistence type="predicted"/>
<evidence type="ECO:0008006" key="3">
    <source>
        <dbReference type="Google" id="ProtNLM"/>
    </source>
</evidence>
<feature type="compositionally biased region" description="Basic residues" evidence="1">
    <location>
        <begin position="10"/>
        <end position="36"/>
    </location>
</feature>
<dbReference type="EMBL" id="MN740974">
    <property type="protein sequence ID" value="QHU20783.1"/>
    <property type="molecule type" value="Genomic_DNA"/>
</dbReference>
<evidence type="ECO:0000256" key="1">
    <source>
        <dbReference type="SAM" id="MobiDB-lite"/>
    </source>
</evidence>
<feature type="region of interest" description="Disordered" evidence="1">
    <location>
        <begin position="1"/>
        <end position="46"/>
    </location>
</feature>
<name>A0A6C0KU48_9ZZZZ</name>
<dbReference type="SUPFAM" id="SSF56112">
    <property type="entry name" value="Protein kinase-like (PK-like)"/>
    <property type="match status" value="1"/>
</dbReference>
<protein>
    <recommendedName>
        <fullName evidence="3">Protein kinase domain-containing protein</fullName>
    </recommendedName>
</protein>
<accession>A0A6C0KU48</accession>
<dbReference type="AlphaFoldDB" id="A0A6C0KU48"/>
<evidence type="ECO:0000313" key="2">
    <source>
        <dbReference type="EMBL" id="QHU20783.1"/>
    </source>
</evidence>
<reference evidence="2" key="1">
    <citation type="journal article" date="2020" name="Nature">
        <title>Giant virus diversity and host interactions through global metagenomics.</title>
        <authorList>
            <person name="Schulz F."/>
            <person name="Roux S."/>
            <person name="Paez-Espino D."/>
            <person name="Jungbluth S."/>
            <person name="Walsh D.A."/>
            <person name="Denef V.J."/>
            <person name="McMahon K.D."/>
            <person name="Konstantinidis K.T."/>
            <person name="Eloe-Fadrosh E.A."/>
            <person name="Kyrpides N.C."/>
            <person name="Woyke T."/>
        </authorList>
    </citation>
    <scope>NUCLEOTIDE SEQUENCE</scope>
    <source>
        <strain evidence="2">GVMAG-S-3300013093-109</strain>
    </source>
</reference>
<organism evidence="2">
    <name type="scientific">viral metagenome</name>
    <dbReference type="NCBI Taxonomy" id="1070528"/>
    <lineage>
        <taxon>unclassified sequences</taxon>
        <taxon>metagenomes</taxon>
        <taxon>organismal metagenomes</taxon>
    </lineage>
</organism>
<sequence length="525" mass="59927">MSFERPLLPIRRRTRRNNTRGSPVKHHNTPRERNRRVNALPNNRLPRANRSAAPIVAAPIVAAPIVAAPIPEILPNASMRILGYPGGFGFAVSPAPPNIDPNTGQRVDFPGNIAKVFYDPVSYQKVLNTVPLVSEVMGHNDGHRISRYQRRLKLRNLTPAIATTLRNQMRQSSLNGIRAAANALTPESSIYAMHMPNLGVDISTITTPAIREYRVQLRRIPISTIIDQVGKLLIQVQRLVVSHYIHGDIRSPNVMIQPSTGVMTIIDFDWLKSEQEFKSTYPFNGFYCNPPEFIFYYLTTFPNEARPPIPNVKEAFKLMITDKKITDHLISQVSTYMSGIITDWNYMLDVRYSEGEDRSQSMEERNRYRINQAKIDLIRKTRQNMTALNNTRPISHNDENNMFEVSFTHFDAFGLGNTILQLFYYLYPGSLHPSFDHFYESMLEGRCTKGDEPYSPQELRILSQSIHNLVQRVLLPIADFSIMNRIRIDQAVDITLQIQADCTSQLEGLSASRGGSKRRTRRNRH</sequence>
<dbReference type="InterPro" id="IPR011009">
    <property type="entry name" value="Kinase-like_dom_sf"/>
</dbReference>